<evidence type="ECO:0000313" key="4">
    <source>
        <dbReference type="Proteomes" id="UP001056384"/>
    </source>
</evidence>
<dbReference type="PROSITE" id="PS50174">
    <property type="entry name" value="G_PATCH"/>
    <property type="match status" value="1"/>
</dbReference>
<keyword evidence="4" id="KW-1185">Reference proteome</keyword>
<feature type="region of interest" description="Disordered" evidence="1">
    <location>
        <begin position="1"/>
        <end position="118"/>
    </location>
</feature>
<dbReference type="GO" id="GO:0003676">
    <property type="term" value="F:nucleic acid binding"/>
    <property type="evidence" value="ECO:0007669"/>
    <property type="project" value="InterPro"/>
</dbReference>
<feature type="region of interest" description="Disordered" evidence="1">
    <location>
        <begin position="137"/>
        <end position="162"/>
    </location>
</feature>
<name>A0A9Q9EP93_9PEZI</name>
<feature type="compositionally biased region" description="Polar residues" evidence="1">
    <location>
        <begin position="31"/>
        <end position="40"/>
    </location>
</feature>
<dbReference type="InterPro" id="IPR000467">
    <property type="entry name" value="G_patch_dom"/>
</dbReference>
<dbReference type="Proteomes" id="UP001056384">
    <property type="component" value="Chromosome 11"/>
</dbReference>
<feature type="domain" description="G-patch" evidence="2">
    <location>
        <begin position="196"/>
        <end position="242"/>
    </location>
</feature>
<dbReference type="EMBL" id="CP099428">
    <property type="protein sequence ID" value="USW58561.1"/>
    <property type="molecule type" value="Genomic_DNA"/>
</dbReference>
<dbReference type="SMART" id="SM00443">
    <property type="entry name" value="G_patch"/>
    <property type="match status" value="1"/>
</dbReference>
<gene>
    <name evidence="3" type="ORF">Slin15195_G118800</name>
</gene>
<accession>A0A9Q9EP93</accession>
<sequence length="242" mass="26859">MMHSIRSSPSPTLSSDSEADKVVFKGRTVPEQPSSRSTNEPPEEPAGTTVCKNARLNVRMTQQPARNTTSHGITPIDPASTTLVHSPPHRTTTSISPPPSIQALPNSAPSAPISWHKDQPAYHSDHWVSKWSVQLEPAGTPFVPDPRLSKTEKRRRLNAGDDEKKVEWEDLERKFGSGKNEGARDWEELERRENGRYKFGRKVLEKQGWKKGEGLGRDGEGRKEVVDVKGKDGREDRGGLGS</sequence>
<feature type="compositionally biased region" description="Low complexity" evidence="1">
    <location>
        <begin position="1"/>
        <end position="16"/>
    </location>
</feature>
<evidence type="ECO:0000256" key="1">
    <source>
        <dbReference type="SAM" id="MobiDB-lite"/>
    </source>
</evidence>
<evidence type="ECO:0000259" key="2">
    <source>
        <dbReference type="PROSITE" id="PS50174"/>
    </source>
</evidence>
<dbReference type="AlphaFoldDB" id="A0A9Q9EP93"/>
<dbReference type="Pfam" id="PF01585">
    <property type="entry name" value="G-patch"/>
    <property type="match status" value="1"/>
</dbReference>
<feature type="compositionally biased region" description="Polar residues" evidence="1">
    <location>
        <begin position="79"/>
        <end position="95"/>
    </location>
</feature>
<reference evidence="3" key="1">
    <citation type="submission" date="2022-06" db="EMBL/GenBank/DDBJ databases">
        <title>Complete genome sequences of two strains of the flax pathogen Septoria linicola.</title>
        <authorList>
            <person name="Lapalu N."/>
            <person name="Simon A."/>
            <person name="Demenou B."/>
            <person name="Paumier D."/>
            <person name="Guillot M.-P."/>
            <person name="Gout L."/>
            <person name="Valade R."/>
        </authorList>
    </citation>
    <scope>NUCLEOTIDE SEQUENCE</scope>
    <source>
        <strain evidence="3">SE15195</strain>
    </source>
</reference>
<organism evidence="3 4">
    <name type="scientific">Septoria linicola</name>
    <dbReference type="NCBI Taxonomy" id="215465"/>
    <lineage>
        <taxon>Eukaryota</taxon>
        <taxon>Fungi</taxon>
        <taxon>Dikarya</taxon>
        <taxon>Ascomycota</taxon>
        <taxon>Pezizomycotina</taxon>
        <taxon>Dothideomycetes</taxon>
        <taxon>Dothideomycetidae</taxon>
        <taxon>Mycosphaerellales</taxon>
        <taxon>Mycosphaerellaceae</taxon>
        <taxon>Septoria</taxon>
    </lineage>
</organism>
<feature type="compositionally biased region" description="Polar residues" evidence="1">
    <location>
        <begin position="59"/>
        <end position="72"/>
    </location>
</feature>
<proteinExistence type="predicted"/>
<protein>
    <submittedName>
        <fullName evidence="3">G-patch domain-containing protein</fullName>
    </submittedName>
</protein>
<evidence type="ECO:0000313" key="3">
    <source>
        <dbReference type="EMBL" id="USW58561.1"/>
    </source>
</evidence>
<feature type="region of interest" description="Disordered" evidence="1">
    <location>
        <begin position="208"/>
        <end position="242"/>
    </location>
</feature>